<dbReference type="InterPro" id="IPR011009">
    <property type="entry name" value="Kinase-like_dom_sf"/>
</dbReference>
<dbReference type="AlphaFoldDB" id="A0A074RMX0"/>
<feature type="non-terminal residue" evidence="4">
    <location>
        <position position="1"/>
    </location>
</feature>
<dbReference type="STRING" id="1423351.A0A074RMX0"/>
<keyword evidence="2" id="KW-0067">ATP-binding</keyword>
<comment type="caution">
    <text evidence="4">The sequence shown here is derived from an EMBL/GenBank/DDBJ whole genome shotgun (WGS) entry which is preliminary data.</text>
</comment>
<dbReference type="SUPFAM" id="SSF56112">
    <property type="entry name" value="Protein kinase-like (PK-like)"/>
    <property type="match status" value="1"/>
</dbReference>
<dbReference type="OrthoDB" id="26722at2759"/>
<dbReference type="PROSITE" id="PS50011">
    <property type="entry name" value="PROTEIN_KINASE_DOM"/>
    <property type="match status" value="1"/>
</dbReference>
<keyword evidence="4" id="KW-0418">Kinase</keyword>
<evidence type="ECO:0000313" key="5">
    <source>
        <dbReference type="Proteomes" id="UP000027456"/>
    </source>
</evidence>
<protein>
    <submittedName>
        <fullName evidence="4">Tyrosine kinase catalytic domain protein</fullName>
    </submittedName>
</protein>
<proteinExistence type="predicted"/>
<keyword evidence="5" id="KW-1185">Reference proteome</keyword>
<reference evidence="4 5" key="1">
    <citation type="submission" date="2013-12" db="EMBL/GenBank/DDBJ databases">
        <authorList>
            <person name="Cubeta M."/>
            <person name="Pakala S."/>
            <person name="Fedorova N."/>
            <person name="Thomas E."/>
            <person name="Dean R."/>
            <person name="Jabaji S."/>
            <person name="Neate S."/>
            <person name="Toda T."/>
            <person name="Tavantzis S."/>
            <person name="Vilgalys R."/>
            <person name="Bharathan N."/>
            <person name="Pakala S."/>
            <person name="Losada L.S."/>
            <person name="Zafar N."/>
            <person name="Nierman W."/>
        </authorList>
    </citation>
    <scope>NUCLEOTIDE SEQUENCE [LARGE SCALE GENOMIC DNA]</scope>
    <source>
        <strain evidence="4 5">123E</strain>
    </source>
</reference>
<organism evidence="4 5">
    <name type="scientific">Rhizoctonia solani 123E</name>
    <dbReference type="NCBI Taxonomy" id="1423351"/>
    <lineage>
        <taxon>Eukaryota</taxon>
        <taxon>Fungi</taxon>
        <taxon>Dikarya</taxon>
        <taxon>Basidiomycota</taxon>
        <taxon>Agaricomycotina</taxon>
        <taxon>Agaricomycetes</taxon>
        <taxon>Cantharellales</taxon>
        <taxon>Ceratobasidiaceae</taxon>
        <taxon>Rhizoctonia</taxon>
    </lineage>
</organism>
<dbReference type="InterPro" id="IPR000719">
    <property type="entry name" value="Prot_kinase_dom"/>
</dbReference>
<keyword evidence="1" id="KW-0547">Nucleotide-binding</keyword>
<dbReference type="Gene3D" id="1.10.510.10">
    <property type="entry name" value="Transferase(Phosphotransferase) domain 1"/>
    <property type="match status" value="1"/>
</dbReference>
<keyword evidence="4" id="KW-0808">Transferase</keyword>
<name>A0A074RMX0_9AGAM</name>
<dbReference type="InterPro" id="IPR001245">
    <property type="entry name" value="Ser-Thr/Tyr_kinase_cat_dom"/>
</dbReference>
<dbReference type="InterPro" id="IPR051681">
    <property type="entry name" value="Ser/Thr_Kinases-Pseudokinases"/>
</dbReference>
<dbReference type="GO" id="GO:0004674">
    <property type="term" value="F:protein serine/threonine kinase activity"/>
    <property type="evidence" value="ECO:0007669"/>
    <property type="project" value="TreeGrafter"/>
</dbReference>
<dbReference type="GO" id="GO:0005524">
    <property type="term" value="F:ATP binding"/>
    <property type="evidence" value="ECO:0007669"/>
    <property type="project" value="UniProtKB-KW"/>
</dbReference>
<gene>
    <name evidence="4" type="ORF">V565_124880</name>
</gene>
<dbReference type="PANTHER" id="PTHR44329">
    <property type="entry name" value="SERINE/THREONINE-PROTEIN KINASE TNNI3K-RELATED"/>
    <property type="match status" value="1"/>
</dbReference>
<sequence length="348" mass="38973">IISESDAGNAIWGILSESWSYNPAARPSAAHIRDIMNTVHQTPDSVALKQLRLAVTEETTLQHLVSHFEKRLMNYTELLDPTRALVAESVADTALANVYRVELLNRHSVAVKCVKHNTPYKRLKRAARELDCWLSHKHENILPVLGFAVVGTNLAMVSPWMNNGHVTDYVATNPNCDRLTLCVQLAKAVAYLHENSVVHGDIKGPNVLVSDQGAIQVTDFGVSIMDHQEIEFSVTSSGRGTQRWQAPEILLGQSDSTKRADVYALSMTMIEIYTGEQPYGSTNWLQIMIPVLSGQLRPSRPIRLPIDENGNGVWKLMNYCWMANPSERPTSTRVYEWLLYYSSMRATA</sequence>
<dbReference type="Pfam" id="PF07714">
    <property type="entry name" value="PK_Tyr_Ser-Thr"/>
    <property type="match status" value="1"/>
</dbReference>
<dbReference type="InterPro" id="IPR008271">
    <property type="entry name" value="Ser/Thr_kinase_AS"/>
</dbReference>
<feature type="domain" description="Protein kinase" evidence="3">
    <location>
        <begin position="84"/>
        <end position="338"/>
    </location>
</feature>
<dbReference type="PANTHER" id="PTHR44329:SF298">
    <property type="entry name" value="MIXED LINEAGE KINASE DOMAIN-LIKE PROTEIN"/>
    <property type="match status" value="1"/>
</dbReference>
<evidence type="ECO:0000313" key="4">
    <source>
        <dbReference type="EMBL" id="KEP48431.1"/>
    </source>
</evidence>
<dbReference type="Proteomes" id="UP000027456">
    <property type="component" value="Unassembled WGS sequence"/>
</dbReference>
<dbReference type="EMBL" id="AZST01000515">
    <property type="protein sequence ID" value="KEP48431.1"/>
    <property type="molecule type" value="Genomic_DNA"/>
</dbReference>
<dbReference type="PROSITE" id="PS00108">
    <property type="entry name" value="PROTEIN_KINASE_ST"/>
    <property type="match status" value="1"/>
</dbReference>
<evidence type="ECO:0000256" key="1">
    <source>
        <dbReference type="ARBA" id="ARBA00022741"/>
    </source>
</evidence>
<accession>A0A074RMX0</accession>
<dbReference type="HOGENOM" id="CLU_000288_7_18_1"/>
<dbReference type="SMART" id="SM00220">
    <property type="entry name" value="S_TKc"/>
    <property type="match status" value="1"/>
</dbReference>
<evidence type="ECO:0000256" key="2">
    <source>
        <dbReference type="ARBA" id="ARBA00022840"/>
    </source>
</evidence>
<evidence type="ECO:0000259" key="3">
    <source>
        <dbReference type="PROSITE" id="PS50011"/>
    </source>
</evidence>